<dbReference type="Pfam" id="PF00106">
    <property type="entry name" value="adh_short"/>
    <property type="match status" value="1"/>
</dbReference>
<dbReference type="PANTHER" id="PTHR47356:SF2">
    <property type="entry name" value="FAD-BINDING DOMAIN-CONTAINING PROTEIN-RELATED"/>
    <property type="match status" value="1"/>
</dbReference>
<protein>
    <recommendedName>
        <fullName evidence="4">FAD-binding domain-containing protein</fullName>
    </recommendedName>
</protein>
<dbReference type="Gene3D" id="3.50.50.60">
    <property type="entry name" value="FAD/NAD(P)-binding domain"/>
    <property type="match status" value="2"/>
</dbReference>
<dbReference type="Gene3D" id="3.40.50.720">
    <property type="entry name" value="NAD(P)-binding Rossmann-like Domain"/>
    <property type="match status" value="1"/>
</dbReference>
<dbReference type="InterPro" id="IPR036188">
    <property type="entry name" value="FAD/NAD-bd_sf"/>
</dbReference>
<feature type="region of interest" description="Disordered" evidence="1">
    <location>
        <begin position="400"/>
        <end position="426"/>
    </location>
</feature>
<dbReference type="SUPFAM" id="SSF51735">
    <property type="entry name" value="NAD(P)-binding Rossmann-fold domains"/>
    <property type="match status" value="1"/>
</dbReference>
<evidence type="ECO:0000313" key="2">
    <source>
        <dbReference type="EMBL" id="RAL62715.1"/>
    </source>
</evidence>
<evidence type="ECO:0008006" key="4">
    <source>
        <dbReference type="Google" id="ProtNLM"/>
    </source>
</evidence>
<evidence type="ECO:0000256" key="1">
    <source>
        <dbReference type="SAM" id="MobiDB-lite"/>
    </source>
</evidence>
<keyword evidence="3" id="KW-1185">Reference proteome</keyword>
<dbReference type="AlphaFoldDB" id="A0A395IQW5"/>
<dbReference type="Proteomes" id="UP000249056">
    <property type="component" value="Unassembled WGS sequence"/>
</dbReference>
<dbReference type="InterPro" id="IPR036291">
    <property type="entry name" value="NAD(P)-bd_dom_sf"/>
</dbReference>
<proteinExistence type="predicted"/>
<reference evidence="2 3" key="1">
    <citation type="submission" date="2018-06" db="EMBL/GenBank/DDBJ databases">
        <title>Genome Sequence of the Brown Rot Fungal Pathogen Monilinia fructigena.</title>
        <authorList>
            <person name="Landi L."/>
            <person name="De Miccolis Angelini R.M."/>
            <person name="Pollastro S."/>
            <person name="Abate D."/>
            <person name="Faretra F."/>
            <person name="Romanazzi G."/>
        </authorList>
    </citation>
    <scope>NUCLEOTIDE SEQUENCE [LARGE SCALE GENOMIC DNA]</scope>
    <source>
        <strain evidence="2 3">Mfrg269</strain>
    </source>
</reference>
<name>A0A395IQW5_9HELO</name>
<accession>A0A395IQW5</accession>
<organism evidence="2 3">
    <name type="scientific">Monilinia fructigena</name>
    <dbReference type="NCBI Taxonomy" id="38457"/>
    <lineage>
        <taxon>Eukaryota</taxon>
        <taxon>Fungi</taxon>
        <taxon>Dikarya</taxon>
        <taxon>Ascomycota</taxon>
        <taxon>Pezizomycotina</taxon>
        <taxon>Leotiomycetes</taxon>
        <taxon>Helotiales</taxon>
        <taxon>Sclerotiniaceae</taxon>
        <taxon>Monilinia</taxon>
    </lineage>
</organism>
<feature type="compositionally biased region" description="Basic and acidic residues" evidence="1">
    <location>
        <begin position="408"/>
        <end position="418"/>
    </location>
</feature>
<comment type="caution">
    <text evidence="2">The sequence shown here is derived from an EMBL/GenBank/DDBJ whole genome shotgun (WGS) entry which is preliminary data.</text>
</comment>
<dbReference type="GO" id="GO:0004497">
    <property type="term" value="F:monooxygenase activity"/>
    <property type="evidence" value="ECO:0007669"/>
    <property type="project" value="InterPro"/>
</dbReference>
<sequence length="590" mass="64709">MSPTKFDLTPEQRASHRQLLKRQLWVSPPVATIKEVDLTGKNCYHVGVSKLILAVRSAKKGEEAKQNLLSGRRAGKQIIEIWSLDLSSYDSIIALVDRAKTLERLDIFVHNAGIQKMKLEINPTTGHDEIIQVNYLATALLTILLLPVIRSKNTPLQPGRLVITGSDASAMAKFKEQNSVPLLPSFNEPKYFDPQDRYFTSKLLGQFFLTELAKRVPASVAIVNTASPGLCHGSQLNREANGTVPGFIFGVIKRVLGRSPDVGARNITDAAVKHGMDSHGEYLEDGKIQPMAPIIYKTQGKRIASQLWQETMDDLAFAHVADIVKDMTTLHNGKLQVPIIIVGAGPVGLYLAHALSLASIPFIVLEQQSSIQNTGGQLIFTWPQTHAILAGYERQSFIPISSPSTRETSPDSLRESAGKGESNVHLQNGDIEKGSIVIGADGVHSQTRLKMHEVASKFGLDTSMDENSMVASFHGIFGSASNKELRLPEGVVFESRGSGVVIQCVATPTIVYYVTLKELDSPITKRMHYTAVDMERYAEEIGDVALCPGHRFRDLWEYADKKTGTETESGRGNFEILVMGENSLGRRCGA</sequence>
<dbReference type="InterPro" id="IPR002347">
    <property type="entry name" value="SDR_fam"/>
</dbReference>
<dbReference type="OrthoDB" id="542013at2759"/>
<gene>
    <name evidence="2" type="ORF">DID88_004558</name>
</gene>
<dbReference type="InterPro" id="IPR050562">
    <property type="entry name" value="FAD_mOase_fung"/>
</dbReference>
<dbReference type="EMBL" id="QKRW01000023">
    <property type="protein sequence ID" value="RAL62715.1"/>
    <property type="molecule type" value="Genomic_DNA"/>
</dbReference>
<dbReference type="SUPFAM" id="SSF51905">
    <property type="entry name" value="FAD/NAD(P)-binding domain"/>
    <property type="match status" value="1"/>
</dbReference>
<evidence type="ECO:0000313" key="3">
    <source>
        <dbReference type="Proteomes" id="UP000249056"/>
    </source>
</evidence>
<dbReference type="PANTHER" id="PTHR47356">
    <property type="entry name" value="FAD-DEPENDENT MONOOXYGENASE ASQG-RELATED"/>
    <property type="match status" value="1"/>
</dbReference>